<gene>
    <name evidence="1" type="ORF">Ahu01nite_029900</name>
</gene>
<dbReference type="Pfam" id="PF07070">
    <property type="entry name" value="Spo0M"/>
    <property type="match status" value="1"/>
</dbReference>
<evidence type="ECO:0000313" key="2">
    <source>
        <dbReference type="Proteomes" id="UP000603200"/>
    </source>
</evidence>
<dbReference type="EMBL" id="BOMN01000033">
    <property type="protein sequence ID" value="GIE19888.1"/>
    <property type="molecule type" value="Genomic_DNA"/>
</dbReference>
<reference evidence="1 2" key="1">
    <citation type="submission" date="2021-01" db="EMBL/GenBank/DDBJ databases">
        <title>Whole genome shotgun sequence of Actinoplanes humidus NBRC 14915.</title>
        <authorList>
            <person name="Komaki H."/>
            <person name="Tamura T."/>
        </authorList>
    </citation>
    <scope>NUCLEOTIDE SEQUENCE [LARGE SCALE GENOMIC DNA]</scope>
    <source>
        <strain evidence="1 2">NBRC 14915</strain>
    </source>
</reference>
<dbReference type="Proteomes" id="UP000603200">
    <property type="component" value="Unassembled WGS sequence"/>
</dbReference>
<dbReference type="RefSeq" id="WP_203837091.1">
    <property type="nucleotide sequence ID" value="NZ_BAAATV010000006.1"/>
</dbReference>
<name>A0ABQ3ZMW2_9ACTN</name>
<dbReference type="InterPro" id="IPR009776">
    <property type="entry name" value="Spore_0_M"/>
</dbReference>
<evidence type="ECO:0000313" key="1">
    <source>
        <dbReference type="EMBL" id="GIE19888.1"/>
    </source>
</evidence>
<protein>
    <submittedName>
        <fullName evidence="1">Sporulation protein</fullName>
    </submittedName>
</protein>
<dbReference type="PANTHER" id="PTHR40053">
    <property type="entry name" value="SPORULATION-CONTROL PROTEIN SPO0M"/>
    <property type="match status" value="1"/>
</dbReference>
<keyword evidence="2" id="KW-1185">Reference proteome</keyword>
<proteinExistence type="predicted"/>
<sequence>MGFKKMLGAFGVGGPSVDTVLTDMNTRPGAPLVGHVNLVGGNHDVDIEHITLGLVTRVEVEGGGGDYAANGEFHRVGVSGPMRLAEGQRLSLPFQIVMPWETPITAVYGQHLHGMTMGVRTEVSIAKAVDKGDLDAVAVHPLPVQERILDAFARLGFRFKHADLEYGQISGVHQTLPFYQEIEYFPAPQYAQGINEVELTFVTNPQAVEVILEFDKRGGMFSGGHDSYGRYTVPHSDADSADWAQVVDGWVSQALNQYRSFAPGYGSQPGYGAPGYGQPAYGGHGGGYGHGGGHGHGGSGMGGVVAGVAGGMAAGYLAGEVMDEVFDDDEGGGDEE</sequence>
<comment type="caution">
    <text evidence="1">The sequence shown here is derived from an EMBL/GenBank/DDBJ whole genome shotgun (WGS) entry which is preliminary data.</text>
</comment>
<accession>A0ABQ3ZMW2</accession>
<organism evidence="1 2">
    <name type="scientific">Winogradskya humida</name>
    <dbReference type="NCBI Taxonomy" id="113566"/>
    <lineage>
        <taxon>Bacteria</taxon>
        <taxon>Bacillati</taxon>
        <taxon>Actinomycetota</taxon>
        <taxon>Actinomycetes</taxon>
        <taxon>Micromonosporales</taxon>
        <taxon>Micromonosporaceae</taxon>
        <taxon>Winogradskya</taxon>
    </lineage>
</organism>
<dbReference type="PANTHER" id="PTHR40053:SF1">
    <property type="entry name" value="SPORULATION-CONTROL PROTEIN SPO0M"/>
    <property type="match status" value="1"/>
</dbReference>